<dbReference type="AlphaFoldDB" id="A0A0F9M084"/>
<accession>A0A0F9M084</accession>
<evidence type="ECO:0000313" key="1">
    <source>
        <dbReference type="EMBL" id="KKM62682.1"/>
    </source>
</evidence>
<reference evidence="1" key="1">
    <citation type="journal article" date="2015" name="Nature">
        <title>Complex archaea that bridge the gap between prokaryotes and eukaryotes.</title>
        <authorList>
            <person name="Spang A."/>
            <person name="Saw J.H."/>
            <person name="Jorgensen S.L."/>
            <person name="Zaremba-Niedzwiedzka K."/>
            <person name="Martijn J."/>
            <person name="Lind A.E."/>
            <person name="van Eijk R."/>
            <person name="Schleper C."/>
            <person name="Guy L."/>
            <person name="Ettema T.J."/>
        </authorList>
    </citation>
    <scope>NUCLEOTIDE SEQUENCE</scope>
</reference>
<name>A0A0F9M084_9ZZZZ</name>
<protein>
    <recommendedName>
        <fullName evidence="2">Sortilin N-terminal domain-containing protein</fullName>
    </recommendedName>
</protein>
<organism evidence="1">
    <name type="scientific">marine sediment metagenome</name>
    <dbReference type="NCBI Taxonomy" id="412755"/>
    <lineage>
        <taxon>unclassified sequences</taxon>
        <taxon>metagenomes</taxon>
        <taxon>ecological metagenomes</taxon>
    </lineage>
</organism>
<gene>
    <name evidence="1" type="ORF">LCGC14_1519270</name>
</gene>
<sequence length="327" mass="36769">MSYEFWNYVDLGIVSVLYPSRADLFIETDDGSIYMPRSTNASRLVKSSDKGQSWVEINIFAEDIQGMWYDRINNFIYGIYTRSGNDRHRCFKIDIDDNDNVLSFGEWTQGTHSVASGHDIFIIGASVYCNTTNTTTNSFIKIWKYDAGWAEEASFQSSSGQVAPTPQHGVVIGTVFYFWYKNVIGGALGFMKFDSIGSTLTRIYSTGAYDLSSRVAQRALSYDGNNIIAFTLNKDADGLDYLMNWDITEGTITEVSLFDIGVMADRNTDPTDDLPFSLERAFHITDDKLYQLDKSRGTFNLISTISTDTVWIAISPHYAMNSGGDMY</sequence>
<feature type="non-terminal residue" evidence="1">
    <location>
        <position position="327"/>
    </location>
</feature>
<comment type="caution">
    <text evidence="1">The sequence shown here is derived from an EMBL/GenBank/DDBJ whole genome shotgun (WGS) entry which is preliminary data.</text>
</comment>
<dbReference type="EMBL" id="LAZR01011246">
    <property type="protein sequence ID" value="KKM62682.1"/>
    <property type="molecule type" value="Genomic_DNA"/>
</dbReference>
<evidence type="ECO:0008006" key="2">
    <source>
        <dbReference type="Google" id="ProtNLM"/>
    </source>
</evidence>
<proteinExistence type="predicted"/>